<keyword evidence="1" id="KW-1133">Transmembrane helix</keyword>
<sequence length="52" mass="5590">MLKWLRKVIVVMAIAFAVFYLFTNPTGAAAAVRGFFGLFGSIATFFTALANG</sequence>
<evidence type="ECO:0000313" key="3">
    <source>
        <dbReference type="Proteomes" id="UP000199086"/>
    </source>
</evidence>
<feature type="transmembrane region" description="Helical" evidence="1">
    <location>
        <begin position="28"/>
        <end position="50"/>
    </location>
</feature>
<organism evidence="2 3">
    <name type="scientific">Raineyella antarctica</name>
    <dbReference type="NCBI Taxonomy" id="1577474"/>
    <lineage>
        <taxon>Bacteria</taxon>
        <taxon>Bacillati</taxon>
        <taxon>Actinomycetota</taxon>
        <taxon>Actinomycetes</taxon>
        <taxon>Propionibacteriales</taxon>
        <taxon>Propionibacteriaceae</taxon>
        <taxon>Raineyella</taxon>
    </lineage>
</organism>
<reference evidence="2 3" key="1">
    <citation type="submission" date="2016-06" db="EMBL/GenBank/DDBJ databases">
        <authorList>
            <person name="Olsen C.W."/>
            <person name="Carey S."/>
            <person name="Hinshaw L."/>
            <person name="Karasin A.I."/>
        </authorList>
    </citation>
    <scope>NUCLEOTIDE SEQUENCE [LARGE SCALE GENOMIC DNA]</scope>
    <source>
        <strain evidence="2 3">LZ-22</strain>
    </source>
</reference>
<evidence type="ECO:0000256" key="1">
    <source>
        <dbReference type="SAM" id="Phobius"/>
    </source>
</evidence>
<keyword evidence="3" id="KW-1185">Reference proteome</keyword>
<keyword evidence="1" id="KW-0812">Transmembrane</keyword>
<keyword evidence="1" id="KW-0472">Membrane</keyword>
<dbReference type="Proteomes" id="UP000199086">
    <property type="component" value="Unassembled WGS sequence"/>
</dbReference>
<feature type="transmembrane region" description="Helical" evidence="1">
    <location>
        <begin position="5"/>
        <end position="22"/>
    </location>
</feature>
<gene>
    <name evidence="2" type="ORF">GA0111570_10565</name>
</gene>
<dbReference type="AlphaFoldDB" id="A0A1G6GWH6"/>
<name>A0A1G6GWH6_9ACTN</name>
<dbReference type="EMBL" id="FMYF01000005">
    <property type="protein sequence ID" value="SDB85486.1"/>
    <property type="molecule type" value="Genomic_DNA"/>
</dbReference>
<protein>
    <submittedName>
        <fullName evidence="2">Uncharacterized protein</fullName>
    </submittedName>
</protein>
<proteinExistence type="predicted"/>
<evidence type="ECO:0000313" key="2">
    <source>
        <dbReference type="EMBL" id="SDB85486.1"/>
    </source>
</evidence>
<dbReference type="STRING" id="1577474.GA0111570_10565"/>
<accession>A0A1G6GWH6</accession>